<evidence type="ECO:0000256" key="4">
    <source>
        <dbReference type="ARBA" id="ARBA00022676"/>
    </source>
</evidence>
<evidence type="ECO:0000256" key="7">
    <source>
        <dbReference type="SAM" id="SignalP"/>
    </source>
</evidence>
<dbReference type="RefSeq" id="XP_022257572.1">
    <property type="nucleotide sequence ID" value="XM_022401864.1"/>
</dbReference>
<name>A0ABM1TNW6_LIMPO</name>
<dbReference type="Pfam" id="PF05686">
    <property type="entry name" value="Glyco_transf_90"/>
    <property type="match status" value="1"/>
</dbReference>
<sequence length="285" mass="33478">MAASLIKERTLIFILFSLSLTKLVLAHSDQHETEFCNTEAEGKCSKTNTEQLAEMKYRKEENTRWSHYLEKLEQALKEYEPCNATDCSCHTSVISRDLAPWKKKGISQALIQAAKERGTHYQIINHKLYRDSECMFPFRCSGVEYFILKLVKKLPDMEFVLNTRDWPQANKHWSPLPILSFSKTDQYWDIMYPAWTFWEGGPAISLYPTGIGRWDLQRTIITKEAEKWPWEKKKPIAFFRGSRTSAERDPLILMSRERPDLVDAQYTKNQAWRSEKVEFHNISKV</sequence>
<proteinExistence type="inferred from homology"/>
<evidence type="ECO:0000259" key="8">
    <source>
        <dbReference type="SMART" id="SM00672"/>
    </source>
</evidence>
<comment type="function">
    <text evidence="6">Protein O-glucosyltransferase. Catalyzes the reaction that attaches glucose through an O-glycosidic linkage to a conserved serine residue found in the consensus sequence C-X-S-X-[PA]-C in epidermal growth factor-like repeats. Regulates Notch signaling by glucosylating Notch in the ER, glucosylation is required for the correct folding and cleavage of Notch.</text>
</comment>
<evidence type="ECO:0000313" key="10">
    <source>
        <dbReference type="RefSeq" id="XP_022257572.1"/>
    </source>
</evidence>
<gene>
    <name evidence="10" type="primary">LOC106473417</name>
</gene>
<evidence type="ECO:0000256" key="2">
    <source>
        <dbReference type="ARBA" id="ARBA00004922"/>
    </source>
</evidence>
<evidence type="ECO:0000256" key="3">
    <source>
        <dbReference type="ARBA" id="ARBA00010118"/>
    </source>
</evidence>
<dbReference type="SMART" id="SM00672">
    <property type="entry name" value="CAP10"/>
    <property type="match status" value="1"/>
</dbReference>
<evidence type="ECO:0000313" key="9">
    <source>
        <dbReference type="Proteomes" id="UP000694941"/>
    </source>
</evidence>
<keyword evidence="9" id="KW-1185">Reference proteome</keyword>
<feature type="signal peptide" evidence="7">
    <location>
        <begin position="1"/>
        <end position="26"/>
    </location>
</feature>
<comment type="similarity">
    <text evidence="3">Belongs to the glycosyltransferase 90 family.</text>
</comment>
<organism evidence="9 10">
    <name type="scientific">Limulus polyphemus</name>
    <name type="common">Atlantic horseshoe crab</name>
    <dbReference type="NCBI Taxonomy" id="6850"/>
    <lineage>
        <taxon>Eukaryota</taxon>
        <taxon>Metazoa</taxon>
        <taxon>Ecdysozoa</taxon>
        <taxon>Arthropoda</taxon>
        <taxon>Chelicerata</taxon>
        <taxon>Merostomata</taxon>
        <taxon>Xiphosura</taxon>
        <taxon>Limulidae</taxon>
        <taxon>Limulus</taxon>
    </lineage>
</organism>
<dbReference type="PANTHER" id="PTHR12203:SF35">
    <property type="entry name" value="PROTEIN O-GLUCOSYLTRANSFERASE 1"/>
    <property type="match status" value="1"/>
</dbReference>
<accession>A0ABM1TNW6</accession>
<protein>
    <submittedName>
        <fullName evidence="10">O-glucosyltransferase rumi homolog</fullName>
    </submittedName>
</protein>
<keyword evidence="5" id="KW-0808">Transferase</keyword>
<dbReference type="InterPro" id="IPR051091">
    <property type="entry name" value="O-Glucosyltr/Glycosyltrsf_90"/>
</dbReference>
<evidence type="ECO:0000256" key="5">
    <source>
        <dbReference type="ARBA" id="ARBA00022679"/>
    </source>
</evidence>
<dbReference type="Proteomes" id="UP000694941">
    <property type="component" value="Unplaced"/>
</dbReference>
<dbReference type="InterPro" id="IPR006598">
    <property type="entry name" value="CAP10"/>
</dbReference>
<feature type="chain" id="PRO_5045233171" evidence="7">
    <location>
        <begin position="27"/>
        <end position="285"/>
    </location>
</feature>
<keyword evidence="7" id="KW-0732">Signal</keyword>
<feature type="domain" description="Glycosyl transferase CAP10" evidence="8">
    <location>
        <begin position="153"/>
        <end position="284"/>
    </location>
</feature>
<dbReference type="PANTHER" id="PTHR12203">
    <property type="entry name" value="KDEL LYS-ASP-GLU-LEU CONTAINING - RELATED"/>
    <property type="match status" value="1"/>
</dbReference>
<evidence type="ECO:0000256" key="1">
    <source>
        <dbReference type="ARBA" id="ARBA00004319"/>
    </source>
</evidence>
<dbReference type="GeneID" id="106473417"/>
<evidence type="ECO:0000256" key="6">
    <source>
        <dbReference type="ARBA" id="ARBA00045690"/>
    </source>
</evidence>
<reference evidence="10" key="1">
    <citation type="submission" date="2025-08" db="UniProtKB">
        <authorList>
            <consortium name="RefSeq"/>
        </authorList>
    </citation>
    <scope>IDENTIFICATION</scope>
    <source>
        <tissue evidence="10">Muscle</tissue>
    </source>
</reference>
<keyword evidence="4" id="KW-0328">Glycosyltransferase</keyword>
<comment type="subcellular location">
    <subcellularLocation>
        <location evidence="1">Endoplasmic reticulum lumen</location>
    </subcellularLocation>
</comment>
<comment type="pathway">
    <text evidence="2">Protein modification; protein glycosylation.</text>
</comment>